<dbReference type="Proteomes" id="UP001165085">
    <property type="component" value="Unassembled WGS sequence"/>
</dbReference>
<evidence type="ECO:0000313" key="3">
    <source>
        <dbReference type="EMBL" id="GMH72386.1"/>
    </source>
</evidence>
<keyword evidence="4" id="KW-1185">Reference proteome</keyword>
<feature type="transmembrane region" description="Helical" evidence="2">
    <location>
        <begin position="373"/>
        <end position="392"/>
    </location>
</feature>
<keyword evidence="2" id="KW-1133">Transmembrane helix</keyword>
<reference evidence="4" key="1">
    <citation type="journal article" date="2023" name="Commun. Biol.">
        <title>Genome analysis of Parmales, the sister group of diatoms, reveals the evolutionary specialization of diatoms from phago-mixotrophs to photoautotrophs.</title>
        <authorList>
            <person name="Ban H."/>
            <person name="Sato S."/>
            <person name="Yoshikawa S."/>
            <person name="Yamada K."/>
            <person name="Nakamura Y."/>
            <person name="Ichinomiya M."/>
            <person name="Sato N."/>
            <person name="Blanc-Mathieu R."/>
            <person name="Endo H."/>
            <person name="Kuwata A."/>
            <person name="Ogata H."/>
        </authorList>
    </citation>
    <scope>NUCLEOTIDE SEQUENCE [LARGE SCALE GENOMIC DNA]</scope>
    <source>
        <strain evidence="4">NIES 3701</strain>
    </source>
</reference>
<feature type="region of interest" description="Disordered" evidence="1">
    <location>
        <begin position="414"/>
        <end position="475"/>
    </location>
</feature>
<sequence>MSFGLRPKDHLENFGGRFTSQDAKILNLRGYITIEIFVVVLMILSLLSWGLAFTVSFLEQRRFLFLEQEHLGHISDDGAETDSLSRFWGKIEVKIESFRERHTVPESDARISSLFKFLGYSLLIVLILLPVAATDVLVLVKQDDEDILRLQVAVRAISASDGALFAVSVLALYLSNMSNIRSADRTPHFMFASGFVVNVIVSLATVHVRGLVEGGVIFVLCIIVASYLKKIKRETISTESPATLRKHLFSTSIPAVLGVIPTLAMIVAEQCSCIIQEAFGDFNSKLEIHEFSRNQTECAKNFFGLMPLAFVVAGAASIKIVMTGEDFNWSKMFTLNMKKEELLQFLLTGLLTMFAIIKYGMRQKGPPTTSDRTQYYVFLVCTITVIFIQFLYSGEGHRMERGDGEGDADSISLEMRKRGDGSNVRKSLWDGGSKGLVKPLPRDRSIRVLQNKKSNNESESSKQGGEAGVISIGFL</sequence>
<feature type="transmembrane region" description="Helical" evidence="2">
    <location>
        <begin position="186"/>
        <end position="204"/>
    </location>
</feature>
<protein>
    <submittedName>
        <fullName evidence="3">Uncharacterized protein</fullName>
    </submittedName>
</protein>
<organism evidence="3 4">
    <name type="scientific">Triparma strigata</name>
    <dbReference type="NCBI Taxonomy" id="1606541"/>
    <lineage>
        <taxon>Eukaryota</taxon>
        <taxon>Sar</taxon>
        <taxon>Stramenopiles</taxon>
        <taxon>Ochrophyta</taxon>
        <taxon>Bolidophyceae</taxon>
        <taxon>Parmales</taxon>
        <taxon>Triparmaceae</taxon>
        <taxon>Triparma</taxon>
    </lineage>
</organism>
<accession>A0A9W7AK42</accession>
<name>A0A9W7AK42_9STRA</name>
<evidence type="ECO:0000256" key="1">
    <source>
        <dbReference type="SAM" id="MobiDB-lite"/>
    </source>
</evidence>
<dbReference type="AlphaFoldDB" id="A0A9W7AK42"/>
<feature type="transmembrane region" description="Helical" evidence="2">
    <location>
        <begin position="36"/>
        <end position="58"/>
    </location>
</feature>
<feature type="transmembrane region" description="Helical" evidence="2">
    <location>
        <begin position="342"/>
        <end position="361"/>
    </location>
</feature>
<proteinExistence type="predicted"/>
<feature type="transmembrane region" description="Helical" evidence="2">
    <location>
        <begin position="302"/>
        <end position="321"/>
    </location>
</feature>
<gene>
    <name evidence="3" type="ORF">TrST_g13254</name>
</gene>
<feature type="transmembrane region" description="Helical" evidence="2">
    <location>
        <begin position="210"/>
        <end position="228"/>
    </location>
</feature>
<evidence type="ECO:0000256" key="2">
    <source>
        <dbReference type="SAM" id="Phobius"/>
    </source>
</evidence>
<comment type="caution">
    <text evidence="3">The sequence shown here is derived from an EMBL/GenBank/DDBJ whole genome shotgun (WGS) entry which is preliminary data.</text>
</comment>
<dbReference type="EMBL" id="BRXY01000156">
    <property type="protein sequence ID" value="GMH72386.1"/>
    <property type="molecule type" value="Genomic_DNA"/>
</dbReference>
<keyword evidence="2" id="KW-0472">Membrane</keyword>
<feature type="transmembrane region" description="Helical" evidence="2">
    <location>
        <begin position="152"/>
        <end position="174"/>
    </location>
</feature>
<evidence type="ECO:0000313" key="4">
    <source>
        <dbReference type="Proteomes" id="UP001165085"/>
    </source>
</evidence>
<keyword evidence="2" id="KW-0812">Transmembrane</keyword>
<feature type="transmembrane region" description="Helical" evidence="2">
    <location>
        <begin position="117"/>
        <end position="140"/>
    </location>
</feature>